<keyword evidence="1" id="KW-0732">Signal</keyword>
<evidence type="ECO:0000313" key="3">
    <source>
        <dbReference type="Proteomes" id="UP001303211"/>
    </source>
</evidence>
<feature type="chain" id="PRO_5046842025" description="Lipoprotein" evidence="1">
    <location>
        <begin position="23"/>
        <end position="549"/>
    </location>
</feature>
<dbReference type="EMBL" id="CP136921">
    <property type="protein sequence ID" value="WOO31967.1"/>
    <property type="molecule type" value="Genomic_DNA"/>
</dbReference>
<evidence type="ECO:0000256" key="1">
    <source>
        <dbReference type="SAM" id="SignalP"/>
    </source>
</evidence>
<organism evidence="2 3">
    <name type="scientific">Diaphorobacter limosus</name>
    <dbReference type="NCBI Taxonomy" id="3036128"/>
    <lineage>
        <taxon>Bacteria</taxon>
        <taxon>Pseudomonadati</taxon>
        <taxon>Pseudomonadota</taxon>
        <taxon>Betaproteobacteria</taxon>
        <taxon>Burkholderiales</taxon>
        <taxon>Comamonadaceae</taxon>
        <taxon>Diaphorobacter</taxon>
    </lineage>
</organism>
<feature type="signal peptide" evidence="1">
    <location>
        <begin position="1"/>
        <end position="22"/>
    </location>
</feature>
<dbReference type="RefSeq" id="WP_317701436.1">
    <property type="nucleotide sequence ID" value="NZ_CP136921.1"/>
</dbReference>
<name>A0ABZ0J375_9BURK</name>
<dbReference type="Proteomes" id="UP001303211">
    <property type="component" value="Chromosome"/>
</dbReference>
<sequence length="549" mass="56812">MRYTNGRRLPYSLTIIAALAMAACGGSSNDDTDGGGDGGGGGSGASITLSGEVARLGTLKNVVVCLDLNGNDVCDSGEPASSATGADGKYSLSTTASQGAAARLIAPVKTGDPAAATTAIDSHNPAVAATDADYVLKRPAGSGGAINPLTTLAQAGVAAGMTEADARANVALQLAIGAAKIDNYQDDPAWDDAQVRDTARTAAAVVSGMLRQGIALEVGNQQAAAPASTILRQLNYSGSGDYYLRAHDRQARAAGTAEEQSVDARSGKSGGVDMTEDSLYGNAFLTPSGWKYCDRRVLLRSTLGNPNRAVYCDGQTTLGWDRANSVAGEAMATLVNRWQAMPSNTINAGISTTALTGKLGAAAFPAGAEEWIRTNVELAPSITITSVWSRRLPQSRNTLEAVIAYYPTSGAASPTGANTLNLALTSSALKNLRVSFAPTDATQGTATYYECDLNEAQTVVSNCAAIAAKGSYSIDTINGARVLRFAGQPPTPALNYHVAYAEIQWTAGDPSSRWVYRAHEVKPSLSARQSTTNRLNETAWAAMKVQLGL</sequence>
<gene>
    <name evidence="2" type="ORF">P4826_16425</name>
</gene>
<reference evidence="2 3" key="1">
    <citation type="submission" date="2023-03" db="EMBL/GenBank/DDBJ databases">
        <title>Diaphorobacter basophil sp. nov., isolated from a sewage-treatment plant.</title>
        <authorList>
            <person name="Yang K."/>
        </authorList>
    </citation>
    <scope>NUCLEOTIDE SEQUENCE [LARGE SCALE GENOMIC DNA]</scope>
    <source>
        <strain evidence="2 3">Y-1</strain>
    </source>
</reference>
<dbReference type="PROSITE" id="PS51257">
    <property type="entry name" value="PROKAR_LIPOPROTEIN"/>
    <property type="match status" value="1"/>
</dbReference>
<evidence type="ECO:0000313" key="2">
    <source>
        <dbReference type="EMBL" id="WOO31967.1"/>
    </source>
</evidence>
<keyword evidence="3" id="KW-1185">Reference proteome</keyword>
<evidence type="ECO:0008006" key="4">
    <source>
        <dbReference type="Google" id="ProtNLM"/>
    </source>
</evidence>
<proteinExistence type="predicted"/>
<accession>A0ABZ0J375</accession>
<protein>
    <recommendedName>
        <fullName evidence="4">Lipoprotein</fullName>
    </recommendedName>
</protein>